<keyword evidence="4" id="KW-1185">Reference proteome</keyword>
<feature type="region of interest" description="Disordered" evidence="1">
    <location>
        <begin position="53"/>
        <end position="112"/>
    </location>
</feature>
<name>R7Z5S8_CONA1</name>
<gene>
    <name evidence="3" type="ORF">W97_08436</name>
</gene>
<accession>R7Z5S8</accession>
<sequence>MDFPNVASVAVSPSGSDHQVQSDAPLCAPVQTASAPAQTSPAPFFIQKFDYTRNPSARPSYDPPEMPPAYEPPSSGESEKRTTPHDADIEASAGVGAQTAHDAKIPKQEEASGVSRQMLPWFGFLLIVALCVGLFVVPWVVPAGEGDGGAGAGAESGSGG</sequence>
<dbReference type="EMBL" id="JH767610">
    <property type="protein sequence ID" value="EON69276.1"/>
    <property type="molecule type" value="Genomic_DNA"/>
</dbReference>
<reference evidence="4" key="1">
    <citation type="submission" date="2012-06" db="EMBL/GenBank/DDBJ databases">
        <title>The genome sequence of Coniosporium apollinis CBS 100218.</title>
        <authorList>
            <consortium name="The Broad Institute Genome Sequencing Platform"/>
            <person name="Cuomo C."/>
            <person name="Gorbushina A."/>
            <person name="Noack S."/>
            <person name="Walker B."/>
            <person name="Young S.K."/>
            <person name="Zeng Q."/>
            <person name="Gargeya S."/>
            <person name="Fitzgerald M."/>
            <person name="Haas B."/>
            <person name="Abouelleil A."/>
            <person name="Alvarado L."/>
            <person name="Arachchi H.M."/>
            <person name="Berlin A.M."/>
            <person name="Chapman S.B."/>
            <person name="Goldberg J."/>
            <person name="Griggs A."/>
            <person name="Gujja S."/>
            <person name="Hansen M."/>
            <person name="Howarth C."/>
            <person name="Imamovic A."/>
            <person name="Larimer J."/>
            <person name="McCowan C."/>
            <person name="Montmayeur A."/>
            <person name="Murphy C."/>
            <person name="Neiman D."/>
            <person name="Pearson M."/>
            <person name="Priest M."/>
            <person name="Roberts A."/>
            <person name="Saif S."/>
            <person name="Shea T."/>
            <person name="Sisk P."/>
            <person name="Sykes S."/>
            <person name="Wortman J."/>
            <person name="Nusbaum C."/>
            <person name="Birren B."/>
        </authorList>
    </citation>
    <scope>NUCLEOTIDE SEQUENCE [LARGE SCALE GENOMIC DNA]</scope>
    <source>
        <strain evidence="4">CBS 100218</strain>
    </source>
</reference>
<feature type="compositionally biased region" description="Low complexity" evidence="1">
    <location>
        <begin position="31"/>
        <end position="41"/>
    </location>
</feature>
<feature type="region of interest" description="Disordered" evidence="1">
    <location>
        <begin position="1"/>
        <end position="41"/>
    </location>
</feature>
<feature type="compositionally biased region" description="Basic and acidic residues" evidence="1">
    <location>
        <begin position="101"/>
        <end position="110"/>
    </location>
</feature>
<dbReference type="GeneID" id="19905747"/>
<dbReference type="AlphaFoldDB" id="R7Z5S8"/>
<keyword evidence="2" id="KW-0812">Transmembrane</keyword>
<keyword evidence="2" id="KW-0472">Membrane</keyword>
<proteinExistence type="predicted"/>
<keyword evidence="2" id="KW-1133">Transmembrane helix</keyword>
<dbReference type="RefSeq" id="XP_007784593.1">
    <property type="nucleotide sequence ID" value="XM_007786403.1"/>
</dbReference>
<evidence type="ECO:0000256" key="1">
    <source>
        <dbReference type="SAM" id="MobiDB-lite"/>
    </source>
</evidence>
<evidence type="ECO:0000313" key="4">
    <source>
        <dbReference type="Proteomes" id="UP000016924"/>
    </source>
</evidence>
<dbReference type="Proteomes" id="UP000016924">
    <property type="component" value="Unassembled WGS sequence"/>
</dbReference>
<dbReference type="HOGENOM" id="CLU_1652059_0_0_1"/>
<organism evidence="3 4">
    <name type="scientific">Coniosporium apollinis (strain CBS 100218)</name>
    <name type="common">Rock-inhabiting black yeast</name>
    <dbReference type="NCBI Taxonomy" id="1168221"/>
    <lineage>
        <taxon>Eukaryota</taxon>
        <taxon>Fungi</taxon>
        <taxon>Dikarya</taxon>
        <taxon>Ascomycota</taxon>
        <taxon>Pezizomycotina</taxon>
        <taxon>Dothideomycetes</taxon>
        <taxon>Dothideomycetes incertae sedis</taxon>
        <taxon>Coniosporium</taxon>
    </lineage>
</organism>
<feature type="compositionally biased region" description="Polar residues" evidence="1">
    <location>
        <begin position="11"/>
        <end position="22"/>
    </location>
</feature>
<protein>
    <submittedName>
        <fullName evidence="3">Uncharacterized protein</fullName>
    </submittedName>
</protein>
<feature type="compositionally biased region" description="Basic and acidic residues" evidence="1">
    <location>
        <begin position="77"/>
        <end position="88"/>
    </location>
</feature>
<feature type="transmembrane region" description="Helical" evidence="2">
    <location>
        <begin position="121"/>
        <end position="141"/>
    </location>
</feature>
<evidence type="ECO:0000256" key="2">
    <source>
        <dbReference type="SAM" id="Phobius"/>
    </source>
</evidence>
<feature type="compositionally biased region" description="Pro residues" evidence="1">
    <location>
        <begin position="61"/>
        <end position="71"/>
    </location>
</feature>
<evidence type="ECO:0000313" key="3">
    <source>
        <dbReference type="EMBL" id="EON69276.1"/>
    </source>
</evidence>